<sequence>MKLESWEREPIWLKLITPYLRKKRFPELKGEPVQNKWYRIYAEGCVSANGEPIYADFQKGKENKLMIFFQGGGVSWNEYTAARPSSLYQKNIEDSYYMIHVDLFSDLAVKNGIFENSERNSFKDWSKLVIPYSTGDFHSGTGDFPYVALDGSNRLCHHHGYTNFVKLMEKVTKMVDNPNTLLVTGCSGGGFGAALLTDTICKMYPKCEDITCLVDSGFFPMDDWKNVAKYVWQSPNEIINRIHSDNITLDALEALERDYHGKIRILLTVSNRDGALARMVNLLQNGRFEFSRESGEKLKVWLKQMMKRVKHQIPSAQIYIFDIPSRPKSEKVHQLTKHCIISDKEFYDVQVEGKSCSEWLWENLTDSPSTVGLTFLD</sequence>
<evidence type="ECO:0000313" key="1">
    <source>
        <dbReference type="EMBL" id="QUE54030.1"/>
    </source>
</evidence>
<evidence type="ECO:0008006" key="3">
    <source>
        <dbReference type="Google" id="ProtNLM"/>
    </source>
</evidence>
<dbReference type="PANTHER" id="PTHR21562:SF83">
    <property type="entry name" value="PECTIN ACETYLESTERASE 4"/>
    <property type="match status" value="1"/>
</dbReference>
<proteinExistence type="predicted"/>
<dbReference type="Pfam" id="PF03283">
    <property type="entry name" value="PAE"/>
    <property type="match status" value="1"/>
</dbReference>
<reference evidence="1 2" key="1">
    <citation type="submission" date="2021-04" db="EMBL/GenBank/DDBJ databases">
        <title>Complete genome sequence of a novel Streptococcus species.</title>
        <authorList>
            <person name="Teng J.L.L."/>
        </authorList>
    </citation>
    <scope>NUCLEOTIDE SEQUENCE [LARGE SCALE GENOMIC DNA]</scope>
    <source>
        <strain evidence="1 2">HKU75</strain>
    </source>
</reference>
<dbReference type="Proteomes" id="UP000677616">
    <property type="component" value="Chromosome"/>
</dbReference>
<dbReference type="RefSeq" id="WP_212570172.1">
    <property type="nucleotide sequence ID" value="NZ_CP073084.1"/>
</dbReference>
<evidence type="ECO:0000313" key="2">
    <source>
        <dbReference type="Proteomes" id="UP000677616"/>
    </source>
</evidence>
<name>A0ABX7YJZ8_9STRE</name>
<dbReference type="EMBL" id="CP073084">
    <property type="protein sequence ID" value="QUE54030.1"/>
    <property type="molecule type" value="Genomic_DNA"/>
</dbReference>
<organism evidence="1 2">
    <name type="scientific">Streptococcus oriscaviae</name>
    <dbReference type="NCBI Taxonomy" id="2781599"/>
    <lineage>
        <taxon>Bacteria</taxon>
        <taxon>Bacillati</taxon>
        <taxon>Bacillota</taxon>
        <taxon>Bacilli</taxon>
        <taxon>Lactobacillales</taxon>
        <taxon>Streptococcaceae</taxon>
        <taxon>Streptococcus</taxon>
    </lineage>
</organism>
<keyword evidence="2" id="KW-1185">Reference proteome</keyword>
<dbReference type="PANTHER" id="PTHR21562">
    <property type="entry name" value="NOTUM-RELATED"/>
    <property type="match status" value="1"/>
</dbReference>
<dbReference type="InterPro" id="IPR004963">
    <property type="entry name" value="PAE/NOTUM"/>
</dbReference>
<accession>A0ABX7YJZ8</accession>
<protein>
    <recommendedName>
        <fullName evidence="3">Pectinacetylesterase</fullName>
    </recommendedName>
</protein>
<gene>
    <name evidence="1" type="ORF">INT76_09395</name>
</gene>